<dbReference type="EMBL" id="SSTD01003301">
    <property type="protein sequence ID" value="TYK26883.1"/>
    <property type="molecule type" value="Genomic_DNA"/>
</dbReference>
<evidence type="ECO:0000313" key="5">
    <source>
        <dbReference type="Proteomes" id="UP000321947"/>
    </source>
</evidence>
<evidence type="ECO:0000313" key="4">
    <source>
        <dbReference type="Proteomes" id="UP000321393"/>
    </source>
</evidence>
<reference evidence="4 5" key="1">
    <citation type="submission" date="2019-08" db="EMBL/GenBank/DDBJ databases">
        <title>Draft genome sequences of two oriental melons (Cucumis melo L. var makuwa).</title>
        <authorList>
            <person name="Kwon S.-Y."/>
        </authorList>
    </citation>
    <scope>NUCLEOTIDE SEQUENCE [LARGE SCALE GENOMIC DNA]</scope>
    <source>
        <strain evidence="5">cv. Chang Bougi</strain>
        <strain evidence="4">cv. SW 3</strain>
        <tissue evidence="2">Leaf</tissue>
    </source>
</reference>
<dbReference type="Proteomes" id="UP000321393">
    <property type="component" value="Unassembled WGS sequence"/>
</dbReference>
<organism evidence="2 4">
    <name type="scientific">Cucumis melo var. makuwa</name>
    <name type="common">Oriental melon</name>
    <dbReference type="NCBI Taxonomy" id="1194695"/>
    <lineage>
        <taxon>Eukaryota</taxon>
        <taxon>Viridiplantae</taxon>
        <taxon>Streptophyta</taxon>
        <taxon>Embryophyta</taxon>
        <taxon>Tracheophyta</taxon>
        <taxon>Spermatophyta</taxon>
        <taxon>Magnoliopsida</taxon>
        <taxon>eudicotyledons</taxon>
        <taxon>Gunneridae</taxon>
        <taxon>Pentapetalae</taxon>
        <taxon>rosids</taxon>
        <taxon>fabids</taxon>
        <taxon>Cucurbitales</taxon>
        <taxon>Cucurbitaceae</taxon>
        <taxon>Benincaseae</taxon>
        <taxon>Cucumis</taxon>
    </lineage>
</organism>
<sequence>MHSTTSGKPRLLFRCHVLRRESLPRQALPCSFVKEPFCRHYTESSRKALEKGDKRDLEKVRMEREELERQQREGWRRATDRGRLKLKLQSRRRTAAMDSNDDGRDGDELWTTKNGISRRTTYGVGKTRPFPMHYLPFPMHYLPFSTHYLPFPTHTYDVGKTLALGIPLIFHVRLFPTHYLRRRENLGLSRCTTYDVGKT</sequence>
<feature type="region of interest" description="Disordered" evidence="1">
    <location>
        <begin position="89"/>
        <end position="110"/>
    </location>
</feature>
<evidence type="ECO:0000313" key="3">
    <source>
        <dbReference type="EMBL" id="TYK26883.1"/>
    </source>
</evidence>
<accession>A0A5A7UT91</accession>
<evidence type="ECO:0000313" key="2">
    <source>
        <dbReference type="EMBL" id="KAA0058378.1"/>
    </source>
</evidence>
<evidence type="ECO:0000256" key="1">
    <source>
        <dbReference type="SAM" id="MobiDB-lite"/>
    </source>
</evidence>
<gene>
    <name evidence="3" type="ORF">E5676_scaffold2133G00250</name>
    <name evidence="2" type="ORF">E6C27_scaffold409G00850</name>
</gene>
<dbReference type="EMBL" id="SSTE01006781">
    <property type="protein sequence ID" value="KAA0058378.1"/>
    <property type="molecule type" value="Genomic_DNA"/>
</dbReference>
<dbReference type="AlphaFoldDB" id="A0A5A7UT91"/>
<dbReference type="Proteomes" id="UP000321947">
    <property type="component" value="Unassembled WGS sequence"/>
</dbReference>
<protein>
    <submittedName>
        <fullName evidence="2">Nuclear protein X1 isoform 3</fullName>
    </submittedName>
</protein>
<proteinExistence type="predicted"/>
<name>A0A5A7UT91_CUCMM</name>
<comment type="caution">
    <text evidence="2">The sequence shown here is derived from an EMBL/GenBank/DDBJ whole genome shotgun (WGS) entry which is preliminary data.</text>
</comment>